<comment type="caution">
    <text evidence="2">The sequence shown here is derived from an EMBL/GenBank/DDBJ whole genome shotgun (WGS) entry which is preliminary data.</text>
</comment>
<reference evidence="2" key="2">
    <citation type="journal article" date="2023" name="IMA Fungus">
        <title>Comparative genomic study of the Penicillium genus elucidates a diverse pangenome and 15 lateral gene transfer events.</title>
        <authorList>
            <person name="Petersen C."/>
            <person name="Sorensen T."/>
            <person name="Nielsen M.R."/>
            <person name="Sondergaard T.E."/>
            <person name="Sorensen J.L."/>
            <person name="Fitzpatrick D.A."/>
            <person name="Frisvad J.C."/>
            <person name="Nielsen K.L."/>
        </authorList>
    </citation>
    <scope>NUCLEOTIDE SEQUENCE</scope>
    <source>
        <strain evidence="2">IBT 21917</strain>
    </source>
</reference>
<organism evidence="2 3">
    <name type="scientific">Penicillium capsulatum</name>
    <dbReference type="NCBI Taxonomy" id="69766"/>
    <lineage>
        <taxon>Eukaryota</taxon>
        <taxon>Fungi</taxon>
        <taxon>Dikarya</taxon>
        <taxon>Ascomycota</taxon>
        <taxon>Pezizomycotina</taxon>
        <taxon>Eurotiomycetes</taxon>
        <taxon>Eurotiomycetidae</taxon>
        <taxon>Eurotiales</taxon>
        <taxon>Aspergillaceae</taxon>
        <taxon>Penicillium</taxon>
    </lineage>
</organism>
<dbReference type="AlphaFoldDB" id="A0A9W9IA41"/>
<feature type="region of interest" description="Disordered" evidence="1">
    <location>
        <begin position="29"/>
        <end position="113"/>
    </location>
</feature>
<protein>
    <submittedName>
        <fullName evidence="2">Uncharacterized protein</fullName>
    </submittedName>
</protein>
<gene>
    <name evidence="2" type="ORF">N7492_004521</name>
</gene>
<dbReference type="Proteomes" id="UP001146351">
    <property type="component" value="Unassembled WGS sequence"/>
</dbReference>
<keyword evidence="3" id="KW-1185">Reference proteome</keyword>
<name>A0A9W9IA41_9EURO</name>
<evidence type="ECO:0000256" key="1">
    <source>
        <dbReference type="SAM" id="MobiDB-lite"/>
    </source>
</evidence>
<evidence type="ECO:0000313" key="3">
    <source>
        <dbReference type="Proteomes" id="UP001146351"/>
    </source>
</evidence>
<sequence>MTVERNYVYIEYPIQLGLQTHPPYCYGELPPPVIGTQKQQKQHAERNTQNAANPRERSKTQINPPQNQLIYKSQQLPILPNPTPQTRKLPNPANPANADAKAAIAVSQTTRQN</sequence>
<dbReference type="EMBL" id="JAPQKO010000003">
    <property type="protein sequence ID" value="KAJ5171928.1"/>
    <property type="molecule type" value="Genomic_DNA"/>
</dbReference>
<reference evidence="2" key="1">
    <citation type="submission" date="2022-11" db="EMBL/GenBank/DDBJ databases">
        <authorList>
            <person name="Petersen C."/>
        </authorList>
    </citation>
    <scope>NUCLEOTIDE SEQUENCE</scope>
    <source>
        <strain evidence="2">IBT 21917</strain>
    </source>
</reference>
<evidence type="ECO:0000313" key="2">
    <source>
        <dbReference type="EMBL" id="KAJ5171928.1"/>
    </source>
</evidence>
<feature type="compositionally biased region" description="Low complexity" evidence="1">
    <location>
        <begin position="90"/>
        <end position="105"/>
    </location>
</feature>
<feature type="compositionally biased region" description="Polar residues" evidence="1">
    <location>
        <begin position="60"/>
        <end position="76"/>
    </location>
</feature>
<proteinExistence type="predicted"/>
<accession>A0A9W9IA41</accession>